<dbReference type="GO" id="GO:0007089">
    <property type="term" value="P:traversing start control point of mitotic cell cycle"/>
    <property type="evidence" value="ECO:0007669"/>
    <property type="project" value="EnsemblFungi"/>
</dbReference>
<sequence>MTSSYERKSFSRDEWKENVGKNQLPASGEPSVPHLLLNYFVSMAFEESSVRMARELGYISNNREAEEFNELYRVRERAHIISLIKSGRVAEAMERISEVFGTEVLEDESGEEDLHFKLLLLNLTEMIREHRQAPPNGGEDSHEFILKLVEYSQQKLAMKAASSKTHMQELELVMTLLLVPHDGEVNKLPRSLKGLYSLPLRAQVAEMVNRRLLKSMHSHVAEGKYPDLVGGTGINSGSRYTGVLRVRPREDIAKELTTHRLGEIRDESNNPHNDGGDWASTAKLLGGEDEGEQRFEARLIQVMKLWAWCENQLHGGDIGVPRVES</sequence>
<dbReference type="InterPro" id="IPR013144">
    <property type="entry name" value="CRA_dom"/>
</dbReference>
<dbReference type="Pfam" id="PF10607">
    <property type="entry name" value="CTLH"/>
    <property type="match status" value="1"/>
</dbReference>
<dbReference type="InterPro" id="IPR006595">
    <property type="entry name" value="CTLH_C"/>
</dbReference>
<dbReference type="GO" id="GO:0045721">
    <property type="term" value="P:negative regulation of gluconeogenesis"/>
    <property type="evidence" value="ECO:0007669"/>
    <property type="project" value="EnsemblFungi"/>
</dbReference>
<protein>
    <recommendedName>
        <fullName evidence="1">CTLH domain-containing protein</fullName>
    </recommendedName>
</protein>
<evidence type="ECO:0000313" key="3">
    <source>
        <dbReference type="Proteomes" id="UP000187013"/>
    </source>
</evidence>
<dbReference type="EMBL" id="BDGX01000001">
    <property type="protein sequence ID" value="GAV46782.1"/>
    <property type="molecule type" value="Genomic_DNA"/>
</dbReference>
<comment type="caution">
    <text evidence="2">The sequence shown here is derived from an EMBL/GenBank/DDBJ whole genome shotgun (WGS) entry which is preliminary data.</text>
</comment>
<dbReference type="PROSITE" id="PS50897">
    <property type="entry name" value="CTLH"/>
    <property type="match status" value="1"/>
</dbReference>
<dbReference type="Proteomes" id="UP000187013">
    <property type="component" value="Unassembled WGS sequence"/>
</dbReference>
<reference evidence="2 3" key="1">
    <citation type="submission" date="2016-08" db="EMBL/GenBank/DDBJ databases">
        <title>Draft genome sequence of allopolyploid Zygosaccharomyces rouxii.</title>
        <authorList>
            <person name="Watanabe J."/>
            <person name="Uehara K."/>
            <person name="Mogi Y."/>
            <person name="Tsukioka Y."/>
        </authorList>
    </citation>
    <scope>NUCLEOTIDE SEQUENCE [LARGE SCALE GENOMIC DNA]</scope>
    <source>
        <strain evidence="2 3">NBRC 110957</strain>
    </source>
</reference>
<evidence type="ECO:0000313" key="2">
    <source>
        <dbReference type="EMBL" id="GAV46782.1"/>
    </source>
</evidence>
<name>A0A1Q2ZTF4_ZYGRO</name>
<dbReference type="OrthoDB" id="2415936at2759"/>
<proteinExistence type="predicted"/>
<feature type="domain" description="CTLH" evidence="1">
    <location>
        <begin position="73"/>
        <end position="134"/>
    </location>
</feature>
<gene>
    <name evidence="2" type="ORF">ZYGR_0A03780</name>
</gene>
<dbReference type="eggNOG" id="KOG2659">
    <property type="taxonomic scope" value="Eukaryota"/>
</dbReference>
<dbReference type="GO" id="GO:0043161">
    <property type="term" value="P:proteasome-mediated ubiquitin-dependent protein catabolic process"/>
    <property type="evidence" value="ECO:0007669"/>
    <property type="project" value="EnsemblFungi"/>
</dbReference>
<dbReference type="InterPro" id="IPR024964">
    <property type="entry name" value="CTLH/CRA"/>
</dbReference>
<dbReference type="AlphaFoldDB" id="A0A1Q2ZTF4"/>
<evidence type="ECO:0000259" key="1">
    <source>
        <dbReference type="PROSITE" id="PS50897"/>
    </source>
</evidence>
<dbReference type="GO" id="GO:0034657">
    <property type="term" value="C:GID complex"/>
    <property type="evidence" value="ECO:0007669"/>
    <property type="project" value="EnsemblFungi"/>
</dbReference>
<dbReference type="SMART" id="SM00757">
    <property type="entry name" value="CRA"/>
    <property type="match status" value="1"/>
</dbReference>
<organism evidence="2 3">
    <name type="scientific">Zygosaccharomyces rouxii</name>
    <dbReference type="NCBI Taxonomy" id="4956"/>
    <lineage>
        <taxon>Eukaryota</taxon>
        <taxon>Fungi</taxon>
        <taxon>Dikarya</taxon>
        <taxon>Ascomycota</taxon>
        <taxon>Saccharomycotina</taxon>
        <taxon>Saccharomycetes</taxon>
        <taxon>Saccharomycetales</taxon>
        <taxon>Saccharomycetaceae</taxon>
        <taxon>Zygosaccharomyces</taxon>
    </lineage>
</organism>
<accession>A0A1Q2ZTF4</accession>
<dbReference type="InterPro" id="IPR050618">
    <property type="entry name" value="Ubq-SigPath_Reg"/>
</dbReference>
<dbReference type="PANTHER" id="PTHR12864">
    <property type="entry name" value="RAN BINDING PROTEIN 9-RELATED"/>
    <property type="match status" value="1"/>
</dbReference>